<gene>
    <name evidence="2" type="ORF">LY28_02949</name>
</gene>
<evidence type="ECO:0000259" key="1">
    <source>
        <dbReference type="Pfam" id="PF13443"/>
    </source>
</evidence>
<dbReference type="RefSeq" id="WP_110462935.1">
    <property type="nucleotide sequence ID" value="NZ_QKMR01000019.1"/>
</dbReference>
<dbReference type="GO" id="GO:0003677">
    <property type="term" value="F:DNA binding"/>
    <property type="evidence" value="ECO:0007669"/>
    <property type="project" value="UniProtKB-KW"/>
</dbReference>
<dbReference type="Gene3D" id="1.10.260.40">
    <property type="entry name" value="lambda repressor-like DNA-binding domains"/>
    <property type="match status" value="1"/>
</dbReference>
<dbReference type="SUPFAM" id="SSF47413">
    <property type="entry name" value="lambda repressor-like DNA-binding domains"/>
    <property type="match status" value="1"/>
</dbReference>
<sequence length="81" mass="9057">MAVSYKKLWKLMIDKEIKKGTLCQETGISAGTMAKMSKDEPVTLKVLEKICDVLECDIGDIVEKIPEQDKQQEGIVSDGRK</sequence>
<reference evidence="2 3" key="1">
    <citation type="submission" date="2018-06" db="EMBL/GenBank/DDBJ databases">
        <title>Genomic Encyclopedia of Type Strains, Phase I: the one thousand microbial genomes (KMG-I) project.</title>
        <authorList>
            <person name="Kyrpides N."/>
        </authorList>
    </citation>
    <scope>NUCLEOTIDE SEQUENCE [LARGE SCALE GENOMIC DNA]</scope>
    <source>
        <strain evidence="2 3">DSM 19573</strain>
    </source>
</reference>
<organism evidence="2 3">
    <name type="scientific">Ruminiclostridium sufflavum DSM 19573</name>
    <dbReference type="NCBI Taxonomy" id="1121337"/>
    <lineage>
        <taxon>Bacteria</taxon>
        <taxon>Bacillati</taxon>
        <taxon>Bacillota</taxon>
        <taxon>Clostridia</taxon>
        <taxon>Eubacteriales</taxon>
        <taxon>Oscillospiraceae</taxon>
        <taxon>Ruminiclostridium</taxon>
    </lineage>
</organism>
<dbReference type="PANTHER" id="PTHR37301:SF1">
    <property type="entry name" value="DNA-BINDING PROTEIN"/>
    <property type="match status" value="1"/>
</dbReference>
<dbReference type="InterPro" id="IPR001387">
    <property type="entry name" value="Cro/C1-type_HTH"/>
</dbReference>
<dbReference type="Proteomes" id="UP000248132">
    <property type="component" value="Unassembled WGS sequence"/>
</dbReference>
<proteinExistence type="predicted"/>
<dbReference type="InterPro" id="IPR010982">
    <property type="entry name" value="Lambda_DNA-bd_dom_sf"/>
</dbReference>
<name>A0A318XJH5_9FIRM</name>
<dbReference type="AlphaFoldDB" id="A0A318XJH5"/>
<dbReference type="OrthoDB" id="9804186at2"/>
<evidence type="ECO:0000313" key="3">
    <source>
        <dbReference type="Proteomes" id="UP000248132"/>
    </source>
</evidence>
<evidence type="ECO:0000313" key="2">
    <source>
        <dbReference type="EMBL" id="PYG86608.1"/>
    </source>
</evidence>
<dbReference type="Pfam" id="PF13443">
    <property type="entry name" value="HTH_26"/>
    <property type="match status" value="1"/>
</dbReference>
<comment type="caution">
    <text evidence="2">The sequence shown here is derived from an EMBL/GenBank/DDBJ whole genome shotgun (WGS) entry which is preliminary data.</text>
</comment>
<keyword evidence="2" id="KW-0238">DNA-binding</keyword>
<accession>A0A318XJH5</accession>
<dbReference type="PANTHER" id="PTHR37301">
    <property type="entry name" value="DNA-BINDING PROTEIN-RELATED"/>
    <property type="match status" value="1"/>
</dbReference>
<dbReference type="EMBL" id="QKMR01000019">
    <property type="protein sequence ID" value="PYG86608.1"/>
    <property type="molecule type" value="Genomic_DNA"/>
</dbReference>
<feature type="domain" description="HTH cro/C1-type" evidence="1">
    <location>
        <begin position="7"/>
        <end position="67"/>
    </location>
</feature>
<keyword evidence="3" id="KW-1185">Reference proteome</keyword>
<protein>
    <submittedName>
        <fullName evidence="2">DNA-binding Xre family transcriptional regulator</fullName>
    </submittedName>
</protein>